<feature type="region of interest" description="Disordered" evidence="1">
    <location>
        <begin position="1"/>
        <end position="31"/>
    </location>
</feature>
<organism evidence="2">
    <name type="scientific">Prunus dulcis</name>
    <name type="common">Almond</name>
    <name type="synonym">Amygdalus dulcis</name>
    <dbReference type="NCBI Taxonomy" id="3755"/>
    <lineage>
        <taxon>Eukaryota</taxon>
        <taxon>Viridiplantae</taxon>
        <taxon>Streptophyta</taxon>
        <taxon>Embryophyta</taxon>
        <taxon>Tracheophyta</taxon>
        <taxon>Spermatophyta</taxon>
        <taxon>Magnoliopsida</taxon>
        <taxon>eudicotyledons</taxon>
        <taxon>Gunneridae</taxon>
        <taxon>Pentapetalae</taxon>
        <taxon>rosids</taxon>
        <taxon>fabids</taxon>
        <taxon>Rosales</taxon>
        <taxon>Rosaceae</taxon>
        <taxon>Amygdaloideae</taxon>
        <taxon>Amygdaleae</taxon>
        <taxon>Prunus</taxon>
    </lineage>
</organism>
<evidence type="ECO:0000256" key="1">
    <source>
        <dbReference type="SAM" id="MobiDB-lite"/>
    </source>
</evidence>
<name>A0A4Y1S071_PRUDU</name>
<dbReference type="EMBL" id="AP019304">
    <property type="protein sequence ID" value="BBH10124.1"/>
    <property type="molecule type" value="Genomic_DNA"/>
</dbReference>
<gene>
    <name evidence="2" type="ORF">Prudu_022817</name>
</gene>
<dbReference type="AlphaFoldDB" id="A0A4Y1S071"/>
<proteinExistence type="predicted"/>
<evidence type="ECO:0000313" key="2">
    <source>
        <dbReference type="EMBL" id="BBH10124.1"/>
    </source>
</evidence>
<accession>A0A4Y1S071</accession>
<sequence>KNPIAVIPKIDQNEIPKPNSPPRRRLGSNPTISEERRKALYHRLNLSKPSKQAQLFHWWLLAKRKEWGELG</sequence>
<feature type="non-terminal residue" evidence="2">
    <location>
        <position position="1"/>
    </location>
</feature>
<protein>
    <submittedName>
        <fullName evidence="2">Uncharacterized protein</fullName>
    </submittedName>
</protein>
<reference evidence="2" key="1">
    <citation type="journal article" date="2019" name="Science">
        <title>Mutation of a bHLH transcription factor allowed almond domestication.</title>
        <authorList>
            <person name="Sanchez-Perez R."/>
            <person name="Pavan S."/>
            <person name="Mazzeo R."/>
            <person name="Moldovan C."/>
            <person name="Aiese Cigliano R."/>
            <person name="Del Cueto J."/>
            <person name="Ricciardi F."/>
            <person name="Lotti C."/>
            <person name="Ricciardi L."/>
            <person name="Dicenta F."/>
            <person name="Lopez-Marques R.L."/>
            <person name="Lindberg Moller B."/>
        </authorList>
    </citation>
    <scope>NUCLEOTIDE SEQUENCE</scope>
</reference>